<name>A0A834WVL0_9FABA</name>
<evidence type="ECO:0000313" key="3">
    <source>
        <dbReference type="Proteomes" id="UP000634136"/>
    </source>
</evidence>
<feature type="compositionally biased region" description="Basic and acidic residues" evidence="1">
    <location>
        <begin position="63"/>
        <end position="81"/>
    </location>
</feature>
<feature type="region of interest" description="Disordered" evidence="1">
    <location>
        <begin position="1"/>
        <end position="91"/>
    </location>
</feature>
<proteinExistence type="predicted"/>
<dbReference type="Proteomes" id="UP000634136">
    <property type="component" value="Unassembled WGS sequence"/>
</dbReference>
<dbReference type="EMBL" id="JAAIUW010000005">
    <property type="protein sequence ID" value="KAF7833163.1"/>
    <property type="molecule type" value="Genomic_DNA"/>
</dbReference>
<protein>
    <submittedName>
        <fullName evidence="2">Uncharacterized protein</fullName>
    </submittedName>
</protein>
<organism evidence="2 3">
    <name type="scientific">Senna tora</name>
    <dbReference type="NCBI Taxonomy" id="362788"/>
    <lineage>
        <taxon>Eukaryota</taxon>
        <taxon>Viridiplantae</taxon>
        <taxon>Streptophyta</taxon>
        <taxon>Embryophyta</taxon>
        <taxon>Tracheophyta</taxon>
        <taxon>Spermatophyta</taxon>
        <taxon>Magnoliopsida</taxon>
        <taxon>eudicotyledons</taxon>
        <taxon>Gunneridae</taxon>
        <taxon>Pentapetalae</taxon>
        <taxon>rosids</taxon>
        <taxon>fabids</taxon>
        <taxon>Fabales</taxon>
        <taxon>Fabaceae</taxon>
        <taxon>Caesalpinioideae</taxon>
        <taxon>Cassia clade</taxon>
        <taxon>Senna</taxon>
    </lineage>
</organism>
<feature type="compositionally biased region" description="Low complexity" evidence="1">
    <location>
        <begin position="122"/>
        <end position="132"/>
    </location>
</feature>
<gene>
    <name evidence="2" type="ORF">G2W53_015496</name>
</gene>
<accession>A0A834WVL0</accession>
<feature type="compositionally biased region" description="Polar residues" evidence="1">
    <location>
        <begin position="25"/>
        <end position="36"/>
    </location>
</feature>
<keyword evidence="3" id="KW-1185">Reference proteome</keyword>
<evidence type="ECO:0000256" key="1">
    <source>
        <dbReference type="SAM" id="MobiDB-lite"/>
    </source>
</evidence>
<comment type="caution">
    <text evidence="2">The sequence shown here is derived from an EMBL/GenBank/DDBJ whole genome shotgun (WGS) entry which is preliminary data.</text>
</comment>
<feature type="region of interest" description="Disordered" evidence="1">
    <location>
        <begin position="108"/>
        <end position="161"/>
    </location>
</feature>
<evidence type="ECO:0000313" key="2">
    <source>
        <dbReference type="EMBL" id="KAF7833163.1"/>
    </source>
</evidence>
<reference evidence="2" key="1">
    <citation type="submission" date="2020-09" db="EMBL/GenBank/DDBJ databases">
        <title>Genome-Enabled Discovery of Anthraquinone Biosynthesis in Senna tora.</title>
        <authorList>
            <person name="Kang S.-H."/>
            <person name="Pandey R.P."/>
            <person name="Lee C.-M."/>
            <person name="Sim J.-S."/>
            <person name="Jeong J.-T."/>
            <person name="Choi B.-S."/>
            <person name="Jung M."/>
            <person name="Ginzburg D."/>
            <person name="Zhao K."/>
            <person name="Won S.Y."/>
            <person name="Oh T.-J."/>
            <person name="Yu Y."/>
            <person name="Kim N.-H."/>
            <person name="Lee O.R."/>
            <person name="Lee T.-H."/>
            <person name="Bashyal P."/>
            <person name="Kim T.-S."/>
            <person name="Lee W.-H."/>
            <person name="Kawkins C."/>
            <person name="Kim C.-K."/>
            <person name="Kim J.S."/>
            <person name="Ahn B.O."/>
            <person name="Rhee S.Y."/>
            <person name="Sohng J.K."/>
        </authorList>
    </citation>
    <scope>NUCLEOTIDE SEQUENCE</scope>
    <source>
        <tissue evidence="2">Leaf</tissue>
    </source>
</reference>
<sequence>MSTSHHLVPRYLDLEDDHAHAGDEGTTTVQQPTTDQAIGGDQAATDDRATTDHDTGADVVTRATDDRATGGDEATIDHDPGVEQGPPDPVDFVALAGHVLLQMASNFGDASVWTPPPPPSQPTQEFSTPQSSGSQLGILPRGEDDDPPEEQLGMMDVSACF</sequence>
<dbReference type="AlphaFoldDB" id="A0A834WVL0"/>
<feature type="compositionally biased region" description="Basic and acidic residues" evidence="1">
    <location>
        <begin position="45"/>
        <end position="56"/>
    </location>
</feature>